<keyword evidence="3" id="KW-1185">Reference proteome</keyword>
<dbReference type="Proteomes" id="UP000589620">
    <property type="component" value="Unassembled WGS sequence"/>
</dbReference>
<proteinExistence type="predicted"/>
<gene>
    <name evidence="2" type="ORF">BJ963_000987</name>
</gene>
<protein>
    <submittedName>
        <fullName evidence="2">Uncharacterized protein</fullName>
    </submittedName>
</protein>
<dbReference type="RefSeq" id="WP_179455020.1">
    <property type="nucleotide sequence ID" value="NZ_BAAAPX010000001.1"/>
</dbReference>
<organism evidence="2 3">
    <name type="scientific">Leifsonia soli</name>
    <dbReference type="NCBI Taxonomy" id="582665"/>
    <lineage>
        <taxon>Bacteria</taxon>
        <taxon>Bacillati</taxon>
        <taxon>Actinomycetota</taxon>
        <taxon>Actinomycetes</taxon>
        <taxon>Micrococcales</taxon>
        <taxon>Microbacteriaceae</taxon>
        <taxon>Leifsonia</taxon>
    </lineage>
</organism>
<dbReference type="EMBL" id="JACCBJ010000001">
    <property type="protein sequence ID" value="NYD73468.1"/>
    <property type="molecule type" value="Genomic_DNA"/>
</dbReference>
<name>A0A852SWG4_9MICO</name>
<sequence length="66" mass="7345">MMHEDGRHAGDDERPDDAVDDYENDQAQNRESLEREAGLTAFGGPTFGHLFDQQPDDGGFDAEHNP</sequence>
<evidence type="ECO:0000313" key="3">
    <source>
        <dbReference type="Proteomes" id="UP000589620"/>
    </source>
</evidence>
<dbReference type="AlphaFoldDB" id="A0A852SWG4"/>
<feature type="compositionally biased region" description="Acidic residues" evidence="1">
    <location>
        <begin position="13"/>
        <end position="24"/>
    </location>
</feature>
<evidence type="ECO:0000256" key="1">
    <source>
        <dbReference type="SAM" id="MobiDB-lite"/>
    </source>
</evidence>
<feature type="region of interest" description="Disordered" evidence="1">
    <location>
        <begin position="1"/>
        <end position="66"/>
    </location>
</feature>
<reference evidence="2 3" key="1">
    <citation type="submission" date="2020-07" db="EMBL/GenBank/DDBJ databases">
        <title>Sequencing the genomes of 1000 actinobacteria strains.</title>
        <authorList>
            <person name="Klenk H.-P."/>
        </authorList>
    </citation>
    <scope>NUCLEOTIDE SEQUENCE [LARGE SCALE GENOMIC DNA]</scope>
    <source>
        <strain evidence="2 3">DSM 23871</strain>
    </source>
</reference>
<feature type="compositionally biased region" description="Basic and acidic residues" evidence="1">
    <location>
        <begin position="1"/>
        <end position="12"/>
    </location>
</feature>
<evidence type="ECO:0000313" key="2">
    <source>
        <dbReference type="EMBL" id="NYD73468.1"/>
    </source>
</evidence>
<accession>A0A852SWG4</accession>
<comment type="caution">
    <text evidence="2">The sequence shown here is derived from an EMBL/GenBank/DDBJ whole genome shotgun (WGS) entry which is preliminary data.</text>
</comment>